<proteinExistence type="predicted"/>
<feature type="region of interest" description="Disordered" evidence="1">
    <location>
        <begin position="416"/>
        <end position="507"/>
    </location>
</feature>
<name>A0A2I0IH86_PUNGR</name>
<feature type="non-terminal residue" evidence="2">
    <location>
        <position position="769"/>
    </location>
</feature>
<feature type="region of interest" description="Disordered" evidence="1">
    <location>
        <begin position="1"/>
        <end position="38"/>
    </location>
</feature>
<feature type="compositionally biased region" description="Low complexity" evidence="1">
    <location>
        <begin position="175"/>
        <end position="191"/>
    </location>
</feature>
<dbReference type="STRING" id="22663.A0A2I0IH86"/>
<feature type="compositionally biased region" description="Polar residues" evidence="1">
    <location>
        <begin position="383"/>
        <end position="399"/>
    </location>
</feature>
<feature type="compositionally biased region" description="Polar residues" evidence="1">
    <location>
        <begin position="437"/>
        <end position="465"/>
    </location>
</feature>
<feature type="region of interest" description="Disordered" evidence="1">
    <location>
        <begin position="73"/>
        <end position="122"/>
    </location>
</feature>
<dbReference type="Gene3D" id="1.20.5.170">
    <property type="match status" value="1"/>
</dbReference>
<feature type="compositionally biased region" description="Basic and acidic residues" evidence="1">
    <location>
        <begin position="93"/>
        <end position="114"/>
    </location>
</feature>
<accession>A0A2I0IH86</accession>
<organism evidence="2 3">
    <name type="scientific">Punica granatum</name>
    <name type="common">Pomegranate</name>
    <dbReference type="NCBI Taxonomy" id="22663"/>
    <lineage>
        <taxon>Eukaryota</taxon>
        <taxon>Viridiplantae</taxon>
        <taxon>Streptophyta</taxon>
        <taxon>Embryophyta</taxon>
        <taxon>Tracheophyta</taxon>
        <taxon>Spermatophyta</taxon>
        <taxon>Magnoliopsida</taxon>
        <taxon>eudicotyledons</taxon>
        <taxon>Gunneridae</taxon>
        <taxon>Pentapetalae</taxon>
        <taxon>rosids</taxon>
        <taxon>malvids</taxon>
        <taxon>Myrtales</taxon>
        <taxon>Lythraceae</taxon>
        <taxon>Punica</taxon>
    </lineage>
</organism>
<evidence type="ECO:0008006" key="4">
    <source>
        <dbReference type="Google" id="ProtNLM"/>
    </source>
</evidence>
<evidence type="ECO:0000256" key="1">
    <source>
        <dbReference type="SAM" id="MobiDB-lite"/>
    </source>
</evidence>
<evidence type="ECO:0000313" key="2">
    <source>
        <dbReference type="EMBL" id="PKI43133.1"/>
    </source>
</evidence>
<dbReference type="Proteomes" id="UP000233551">
    <property type="component" value="Unassembled WGS sequence"/>
</dbReference>
<sequence>MQTAGRGNGPGRNPPGRAGSTSAAASPSSSSSAVSASHLGFDSTQQLLQQPFLRKPEGNEAFLAYQAGSLQGVVGGSNSFPSPGSSQLPQQSRKLDDLALQHVPTEDGSTRRQSVEQQVSNPMHQAPFQFAFQAPQKSPLMPQPSQQAKMDLSGLAPGKDQDVCMANVRMQEHTAGSTASESHASSSKNPSEQFAQMRPMMQSSPMGQFSPASAARPPQMMQAQQFAQSMQNNQLAVAAQMQAIQAWARENNIDLSQPANANMMVKLIPLMQARMAAQQKANENNLNAQSSPVPLSKPPAASPSVAGTSSPHVNSPNETPTQSASGKAAQTVHVGLNSGPGIVKNNNMVMQQFPAHMRDNQVSSSGKSVIIGNGMLPMRPPQQAANSNQSVDQSQQAKGSSGPEGFQAQYLRQMNHPQPQPVVPSQDGVLPMRPPQQAANLSQVADQLSQTKSQLNGPETFQAQYPRQDKPAGKLVDDGGKHLESNDKDCPPLPSLDTTKRLRDEADAEERATASAVHMQGMMSGNNDLTLAYDVKDVLFEEGQEVLNKKRSENMKKIGSLLAVNLERKRIRPDLVLRLQIEEKKLRLLDLQARLRDEVDNEQQEIMAMPDRPYRKFVRLCERQRFEMARQVQVSQKAAREKQLKSIFQWRKKLLEAHWTIRDARIARNRGVAKYHERMLREFSKRKDDDRNKRMEALKNNDVERYREMLLEQQTSIPGDAAERYAVLSTFLTQTEEYLQKLGNKISAAKTQQEVEEAANAAAAAARLQ</sequence>
<feature type="compositionally biased region" description="Low complexity" evidence="1">
    <location>
        <begin position="76"/>
        <end position="92"/>
    </location>
</feature>
<feature type="compositionally biased region" description="Low complexity" evidence="1">
    <location>
        <begin position="210"/>
        <end position="224"/>
    </location>
</feature>
<feature type="region of interest" description="Disordered" evidence="1">
    <location>
        <begin position="359"/>
        <end position="404"/>
    </location>
</feature>
<feature type="compositionally biased region" description="Basic and acidic residues" evidence="1">
    <location>
        <begin position="467"/>
        <end position="490"/>
    </location>
</feature>
<feature type="compositionally biased region" description="Polar residues" evidence="1">
    <location>
        <begin position="279"/>
        <end position="293"/>
    </location>
</feature>
<feature type="compositionally biased region" description="Low complexity" evidence="1">
    <location>
        <begin position="14"/>
        <end position="37"/>
    </location>
</feature>
<dbReference type="EMBL" id="PGOL01003082">
    <property type="protein sequence ID" value="PKI43133.1"/>
    <property type="molecule type" value="Genomic_DNA"/>
</dbReference>
<keyword evidence="3" id="KW-1185">Reference proteome</keyword>
<feature type="compositionally biased region" description="Polar residues" evidence="1">
    <location>
        <begin position="305"/>
        <end position="325"/>
    </location>
</feature>
<reference evidence="2 3" key="1">
    <citation type="submission" date="2017-11" db="EMBL/GenBank/DDBJ databases">
        <title>De-novo sequencing of pomegranate (Punica granatum L.) genome.</title>
        <authorList>
            <person name="Akparov Z."/>
            <person name="Amiraslanov A."/>
            <person name="Hajiyeva S."/>
            <person name="Abbasov M."/>
            <person name="Kaur K."/>
            <person name="Hamwieh A."/>
            <person name="Solovyev V."/>
            <person name="Salamov A."/>
            <person name="Braich B."/>
            <person name="Kosarev P."/>
            <person name="Mahmoud A."/>
            <person name="Hajiyev E."/>
            <person name="Babayeva S."/>
            <person name="Izzatullayeva V."/>
            <person name="Mammadov A."/>
            <person name="Mammadov A."/>
            <person name="Sharifova S."/>
            <person name="Ojaghi J."/>
            <person name="Eynullazada K."/>
            <person name="Bayramov B."/>
            <person name="Abdulazimova A."/>
            <person name="Shahmuradov I."/>
        </authorList>
    </citation>
    <scope>NUCLEOTIDE SEQUENCE [LARGE SCALE GENOMIC DNA]</scope>
    <source>
        <strain evidence="3">cv. AG2017</strain>
        <tissue evidence="2">Leaf</tissue>
    </source>
</reference>
<feature type="compositionally biased region" description="Gly residues" evidence="1">
    <location>
        <begin position="1"/>
        <end position="10"/>
    </location>
</feature>
<feature type="compositionally biased region" description="Basic and acidic residues" evidence="1">
    <location>
        <begin position="498"/>
        <end position="507"/>
    </location>
</feature>
<gene>
    <name evidence="2" type="ORF">CRG98_036478</name>
</gene>
<evidence type="ECO:0000313" key="3">
    <source>
        <dbReference type="Proteomes" id="UP000233551"/>
    </source>
</evidence>
<dbReference type="AlphaFoldDB" id="A0A2I0IH86"/>
<protein>
    <recommendedName>
        <fullName evidence="4">ATP-dependent helicase BRM</fullName>
    </recommendedName>
</protein>
<comment type="caution">
    <text evidence="2">The sequence shown here is derived from an EMBL/GenBank/DDBJ whole genome shotgun (WGS) entry which is preliminary data.</text>
</comment>
<feature type="region of interest" description="Disordered" evidence="1">
    <location>
        <begin position="279"/>
        <end position="329"/>
    </location>
</feature>
<feature type="region of interest" description="Disordered" evidence="1">
    <location>
        <begin position="172"/>
        <end position="224"/>
    </location>
</feature>